<dbReference type="RefSeq" id="WP_150439795.1">
    <property type="nucleotide sequence ID" value="NZ_VYKL01000015.1"/>
</dbReference>
<keyword evidence="1" id="KW-0812">Transmembrane</keyword>
<feature type="transmembrane region" description="Helical" evidence="1">
    <location>
        <begin position="7"/>
        <end position="26"/>
    </location>
</feature>
<evidence type="ECO:0000313" key="2">
    <source>
        <dbReference type="EMBL" id="KAA9026146.1"/>
    </source>
</evidence>
<comment type="caution">
    <text evidence="2">The sequence shown here is derived from an EMBL/GenBank/DDBJ whole genome shotgun (WGS) entry which is preliminary data.</text>
</comment>
<evidence type="ECO:0000313" key="3">
    <source>
        <dbReference type="Proteomes" id="UP000326671"/>
    </source>
</evidence>
<accession>A0A5J5HUD3</accession>
<dbReference type="Pfam" id="PF17313">
    <property type="entry name" value="DUF5359"/>
    <property type="match status" value="1"/>
</dbReference>
<keyword evidence="1" id="KW-1133">Transmembrane helix</keyword>
<dbReference type="EMBL" id="VYKL01000015">
    <property type="protein sequence ID" value="KAA9026146.1"/>
    <property type="molecule type" value="Genomic_DNA"/>
</dbReference>
<organism evidence="2 3">
    <name type="scientific">Niallia endozanthoxylica</name>
    <dbReference type="NCBI Taxonomy" id="2036016"/>
    <lineage>
        <taxon>Bacteria</taxon>
        <taxon>Bacillati</taxon>
        <taxon>Bacillota</taxon>
        <taxon>Bacilli</taxon>
        <taxon>Bacillales</taxon>
        <taxon>Bacillaceae</taxon>
        <taxon>Niallia</taxon>
    </lineage>
</organism>
<evidence type="ECO:0000256" key="1">
    <source>
        <dbReference type="SAM" id="Phobius"/>
    </source>
</evidence>
<reference evidence="2 3" key="1">
    <citation type="submission" date="2019-09" db="EMBL/GenBank/DDBJ databases">
        <title>Whole genome sequences of isolates from the Mars Exploration Rovers.</title>
        <authorList>
            <person name="Seuylemezian A."/>
            <person name="Vaishampayan P."/>
        </authorList>
    </citation>
    <scope>NUCLEOTIDE SEQUENCE [LARGE SCALE GENOMIC DNA]</scope>
    <source>
        <strain evidence="2 3">MER_TA_151</strain>
    </source>
</reference>
<gene>
    <name evidence="2" type="ORF">F4V44_09735</name>
</gene>
<keyword evidence="1" id="KW-0472">Membrane</keyword>
<dbReference type="InterPro" id="IPR035281">
    <property type="entry name" value="DUF5359"/>
</dbReference>
<name>A0A5J5HUD3_9BACI</name>
<dbReference type="OrthoDB" id="2697487at2"/>
<keyword evidence="3" id="KW-1185">Reference proteome</keyword>
<proteinExistence type="predicted"/>
<dbReference type="AlphaFoldDB" id="A0A5J5HUD3"/>
<sequence length="59" mass="7078">MKLIERLLLKMIIIHFVFLLLTQVFFHRFNSFPELQQIAQYEGVTENDLTEFLETFSGK</sequence>
<protein>
    <submittedName>
        <fullName evidence="2">Uncharacterized protein</fullName>
    </submittedName>
</protein>
<dbReference type="Proteomes" id="UP000326671">
    <property type="component" value="Unassembled WGS sequence"/>
</dbReference>